<sequence>AEGHASEAISHALIAEDRETSRRFLELRDEIRKFRKWIQSSPVTRDDGIREIRKLRRQFEGFNIDYDVSKCETCGDPTEIMEDITKIIRDLKNNAQATAAHENEAEDFLVMEREMAEKVIAILSKKYGVEPPELIISDECHEPMIGLYTSALMGSPGRIMVCKTGVNLHVLCHEFWHHVQAKNGMHLDEGEAEKFAVEFCASPQKGLYANHNHSHTERKMVKTIKDVGIIYGLQQVGFGTDYALKWADTQMPLGFLGQPVSLWGDLAGTLGGILGALYLDEPYDLAAVMIGSYLSTDLWNHLIRLTAPATLVARPPPLVYTPGNVVKPAPAVPTPAAVAPGRYQITA</sequence>
<organism evidence="1">
    <name type="scientific">marine sediment metagenome</name>
    <dbReference type="NCBI Taxonomy" id="412755"/>
    <lineage>
        <taxon>unclassified sequences</taxon>
        <taxon>metagenomes</taxon>
        <taxon>ecological metagenomes</taxon>
    </lineage>
</organism>
<evidence type="ECO:0000313" key="1">
    <source>
        <dbReference type="EMBL" id="GAI01967.1"/>
    </source>
</evidence>
<protein>
    <submittedName>
        <fullName evidence="1">Uncharacterized protein</fullName>
    </submittedName>
</protein>
<feature type="non-terminal residue" evidence="1">
    <location>
        <position position="1"/>
    </location>
</feature>
<reference evidence="1" key="1">
    <citation type="journal article" date="2014" name="Front. Microbiol.">
        <title>High frequency of phylogenetically diverse reductive dehalogenase-homologous genes in deep subseafloor sedimentary metagenomes.</title>
        <authorList>
            <person name="Kawai M."/>
            <person name="Futagami T."/>
            <person name="Toyoda A."/>
            <person name="Takaki Y."/>
            <person name="Nishi S."/>
            <person name="Hori S."/>
            <person name="Arai W."/>
            <person name="Tsubouchi T."/>
            <person name="Morono Y."/>
            <person name="Uchiyama I."/>
            <person name="Ito T."/>
            <person name="Fujiyama A."/>
            <person name="Inagaki F."/>
            <person name="Takami H."/>
        </authorList>
    </citation>
    <scope>NUCLEOTIDE SEQUENCE</scope>
    <source>
        <strain evidence="1">Expedition CK06-06</strain>
    </source>
</reference>
<accession>X1K4N1</accession>
<comment type="caution">
    <text evidence="1">The sequence shown here is derived from an EMBL/GenBank/DDBJ whole genome shotgun (WGS) entry which is preliminary data.</text>
</comment>
<dbReference type="AlphaFoldDB" id="X1K4N1"/>
<gene>
    <name evidence="1" type="ORF">S06H3_05410</name>
</gene>
<dbReference type="EMBL" id="BARV01002004">
    <property type="protein sequence ID" value="GAI01967.1"/>
    <property type="molecule type" value="Genomic_DNA"/>
</dbReference>
<name>X1K4N1_9ZZZZ</name>
<proteinExistence type="predicted"/>